<feature type="signal peptide" evidence="4">
    <location>
        <begin position="1"/>
        <end position="22"/>
    </location>
</feature>
<keyword evidence="1" id="KW-0433">Leucine-rich repeat</keyword>
<dbReference type="SUPFAM" id="SSF52058">
    <property type="entry name" value="L domain-like"/>
    <property type="match status" value="1"/>
</dbReference>
<dbReference type="GO" id="GO:0005886">
    <property type="term" value="C:plasma membrane"/>
    <property type="evidence" value="ECO:0007669"/>
    <property type="project" value="TreeGrafter"/>
</dbReference>
<evidence type="ECO:0000256" key="4">
    <source>
        <dbReference type="SAM" id="SignalP"/>
    </source>
</evidence>
<dbReference type="Gene3D" id="3.80.10.10">
    <property type="entry name" value="Ribonuclease Inhibitor"/>
    <property type="match status" value="1"/>
</dbReference>
<dbReference type="PANTHER" id="PTHR31450:SF4">
    <property type="entry name" value="LEUCINE-RICH REPEAT-CONTAINING PROTEIN 19"/>
    <property type="match status" value="1"/>
</dbReference>
<dbReference type="GO" id="GO:0038023">
    <property type="term" value="F:signaling receptor activity"/>
    <property type="evidence" value="ECO:0007669"/>
    <property type="project" value="TreeGrafter"/>
</dbReference>
<keyword evidence="6" id="KW-1185">Reference proteome</keyword>
<dbReference type="Pfam" id="PF15176">
    <property type="entry name" value="LRR19-TM"/>
    <property type="match status" value="1"/>
</dbReference>
<sequence>MAGRQMHVVWVAAILMSSGVIAQQVDMSNTSLTEIPNDTPTNITGWILSNNSLVMSTSDIYNLQKYRRIKMLDLSYNHIQMLPPGAFDKLTNLEILKLRGNSLQTLDKDIFKGVRNLKSLDLKDNPLNCSCSLTSLIKELNDSGVLIGKEVTCYTPQKTTVLDGNHSCSIQATTVKTSVEKSTATTLNTRSTSTPAPTVEPSNSSHVNSSSKGLMARDGETPTGSHSWKFLLGVVALTLSTSMLIVCAVKSPSWYKLLFNYRHQRLREDVEHSVFNTGRFSNFSLDTEQTDTSAQELDEVLDTGLSLQPFEDEDDGFIEDGYIEPGNYREHADADES</sequence>
<name>A0A8C1P1X4_CYPCA</name>
<reference evidence="5" key="1">
    <citation type="submission" date="2025-08" db="UniProtKB">
        <authorList>
            <consortium name="Ensembl"/>
        </authorList>
    </citation>
    <scope>IDENTIFICATION</scope>
</reference>
<dbReference type="Pfam" id="PF13855">
    <property type="entry name" value="LRR_8"/>
    <property type="match status" value="1"/>
</dbReference>
<feature type="chain" id="PRO_5034939320" description="Leucine-rich repeat-containing protein 19" evidence="4">
    <location>
        <begin position="23"/>
        <end position="337"/>
    </location>
</feature>
<reference evidence="5" key="2">
    <citation type="submission" date="2025-09" db="UniProtKB">
        <authorList>
            <consortium name="Ensembl"/>
        </authorList>
    </citation>
    <scope>IDENTIFICATION</scope>
</reference>
<keyword evidence="2" id="KW-0677">Repeat</keyword>
<proteinExistence type="predicted"/>
<dbReference type="OMA" id="EVKCNFT"/>
<keyword evidence="4" id="KW-0732">Signal</keyword>
<dbReference type="InterPro" id="IPR003591">
    <property type="entry name" value="Leu-rich_rpt_typical-subtyp"/>
</dbReference>
<dbReference type="AlphaFoldDB" id="A0A8C1P1X4"/>
<dbReference type="InterPro" id="IPR001611">
    <property type="entry name" value="Leu-rich_rpt"/>
</dbReference>
<dbReference type="PANTHER" id="PTHR31450">
    <property type="entry name" value="LEUCINE-RICH REPEAT-CONTAINING PROTEIN 19 LRRC19 FAMILY MEMBER"/>
    <property type="match status" value="1"/>
</dbReference>
<feature type="compositionally biased region" description="Low complexity" evidence="3">
    <location>
        <begin position="182"/>
        <end position="194"/>
    </location>
</feature>
<organism evidence="5 6">
    <name type="scientific">Cyprinus carpio</name>
    <name type="common">Common carp</name>
    <dbReference type="NCBI Taxonomy" id="7962"/>
    <lineage>
        <taxon>Eukaryota</taxon>
        <taxon>Metazoa</taxon>
        <taxon>Chordata</taxon>
        <taxon>Craniata</taxon>
        <taxon>Vertebrata</taxon>
        <taxon>Euteleostomi</taxon>
        <taxon>Actinopterygii</taxon>
        <taxon>Neopterygii</taxon>
        <taxon>Teleostei</taxon>
        <taxon>Ostariophysi</taxon>
        <taxon>Cypriniformes</taxon>
        <taxon>Cyprinidae</taxon>
        <taxon>Cyprininae</taxon>
        <taxon>Cyprinus</taxon>
    </lineage>
</organism>
<feature type="compositionally biased region" description="Low complexity" evidence="3">
    <location>
        <begin position="202"/>
        <end position="211"/>
    </location>
</feature>
<dbReference type="SMART" id="SM00369">
    <property type="entry name" value="LRR_TYP"/>
    <property type="match status" value="2"/>
</dbReference>
<evidence type="ECO:0008006" key="7">
    <source>
        <dbReference type="Google" id="ProtNLM"/>
    </source>
</evidence>
<evidence type="ECO:0000313" key="6">
    <source>
        <dbReference type="Proteomes" id="UP000694427"/>
    </source>
</evidence>
<dbReference type="Ensembl" id="ENSCCRT00010111293.1">
    <property type="protein sequence ID" value="ENSCCRP00010100301.1"/>
    <property type="gene ID" value="ENSCCRG00010044015.1"/>
</dbReference>
<evidence type="ECO:0000256" key="2">
    <source>
        <dbReference type="ARBA" id="ARBA00022737"/>
    </source>
</evidence>
<dbReference type="GO" id="GO:1901224">
    <property type="term" value="P:positive regulation of non-canonical NF-kappaB signal transduction"/>
    <property type="evidence" value="ECO:0007669"/>
    <property type="project" value="TreeGrafter"/>
</dbReference>
<feature type="region of interest" description="Disordered" evidence="3">
    <location>
        <begin position="181"/>
        <end position="220"/>
    </location>
</feature>
<accession>A0A8C1P1X4</accession>
<evidence type="ECO:0000313" key="5">
    <source>
        <dbReference type="Ensembl" id="ENSCCRP00010100301.1"/>
    </source>
</evidence>
<dbReference type="Proteomes" id="UP000694427">
    <property type="component" value="Unplaced"/>
</dbReference>
<evidence type="ECO:0000256" key="1">
    <source>
        <dbReference type="ARBA" id="ARBA00022614"/>
    </source>
</evidence>
<dbReference type="InterPro" id="IPR032675">
    <property type="entry name" value="LRR_dom_sf"/>
</dbReference>
<protein>
    <recommendedName>
        <fullName evidence="7">Leucine-rich repeat-containing protein 19</fullName>
    </recommendedName>
</protein>
<evidence type="ECO:0000256" key="3">
    <source>
        <dbReference type="SAM" id="MobiDB-lite"/>
    </source>
</evidence>